<dbReference type="HAMAP" id="MF_01469">
    <property type="entry name" value="RNase_M5"/>
    <property type="match status" value="1"/>
</dbReference>
<dbReference type="PROSITE" id="PS50880">
    <property type="entry name" value="TOPRIM"/>
    <property type="match status" value="1"/>
</dbReference>
<name>A0ABU0A4C0_9BACI</name>
<evidence type="ECO:0000256" key="7">
    <source>
        <dbReference type="ARBA" id="ARBA00022759"/>
    </source>
</evidence>
<evidence type="ECO:0000256" key="4">
    <source>
        <dbReference type="ARBA" id="ARBA00022722"/>
    </source>
</evidence>
<gene>
    <name evidence="11" type="primary">rnmV</name>
    <name evidence="14" type="ORF">J2S74_005575</name>
</gene>
<keyword evidence="15" id="KW-1185">Reference proteome</keyword>
<accession>A0ABU0A4C0</accession>
<organism evidence="14 15">
    <name type="scientific">Evansella vedderi</name>
    <dbReference type="NCBI Taxonomy" id="38282"/>
    <lineage>
        <taxon>Bacteria</taxon>
        <taxon>Bacillati</taxon>
        <taxon>Bacillota</taxon>
        <taxon>Bacilli</taxon>
        <taxon>Bacillales</taxon>
        <taxon>Bacillaceae</taxon>
        <taxon>Evansella</taxon>
    </lineage>
</organism>
<keyword evidence="3 11" id="KW-0698">rRNA processing</keyword>
<keyword evidence="5" id="KW-0479">Metal-binding</keyword>
<keyword evidence="7 11" id="KW-0255">Endonuclease</keyword>
<dbReference type="GO" id="GO:0043822">
    <property type="term" value="F:ribonuclease M5 activity"/>
    <property type="evidence" value="ECO:0007669"/>
    <property type="project" value="UniProtKB-EC"/>
</dbReference>
<dbReference type="PANTHER" id="PTHR39156:SF1">
    <property type="entry name" value="RIBONUCLEASE M5"/>
    <property type="match status" value="1"/>
</dbReference>
<dbReference type="Pfam" id="PF13331">
    <property type="entry name" value="DUF4093"/>
    <property type="match status" value="1"/>
</dbReference>
<evidence type="ECO:0000256" key="2">
    <source>
        <dbReference type="ARBA" id="ARBA00022517"/>
    </source>
</evidence>
<dbReference type="PANTHER" id="PTHR39156">
    <property type="entry name" value="RIBONUCLEASE M5"/>
    <property type="match status" value="1"/>
</dbReference>
<evidence type="ECO:0000256" key="11">
    <source>
        <dbReference type="HAMAP-Rule" id="MF_01469"/>
    </source>
</evidence>
<evidence type="ECO:0000313" key="14">
    <source>
        <dbReference type="EMBL" id="MDQ0258110.1"/>
    </source>
</evidence>
<dbReference type="Gene3D" id="3.40.1360.10">
    <property type="match status" value="1"/>
</dbReference>
<evidence type="ECO:0000256" key="6">
    <source>
        <dbReference type="ARBA" id="ARBA00022730"/>
    </source>
</evidence>
<evidence type="ECO:0000256" key="12">
    <source>
        <dbReference type="NCBIfam" id="TIGR00334"/>
    </source>
</evidence>
<keyword evidence="4 11" id="KW-0540">Nuclease</keyword>
<dbReference type="EC" id="3.1.26.8" evidence="11 12"/>
<dbReference type="RefSeq" id="WP_307332880.1">
    <property type="nucleotide sequence ID" value="NZ_JAUSUG010000052.1"/>
</dbReference>
<sequence>MRLHIHDVIVVEGKSDTNVIKQYVDCDTIETNGSAVGSDVINRIKLAVERRGVIIFTDPDYPGERIRLTIDRAVSGCKHAFLPKEAAIDHQKGKVGVEHASMESIISALQKAKPTYSGEIFSVDITKEDLIYAGLIAGEGSRQKREMLGKILNIGYTNGKQLLKRIQQFQISKEEFMEALRKIEQET</sequence>
<evidence type="ECO:0000256" key="10">
    <source>
        <dbReference type="ARBA" id="ARBA00022884"/>
    </source>
</evidence>
<dbReference type="InterPro" id="IPR025156">
    <property type="entry name" value="RNase_M5_C"/>
</dbReference>
<comment type="similarity">
    <text evidence="11">Belongs to the ribonuclease M5 family.</text>
</comment>
<evidence type="ECO:0000256" key="1">
    <source>
        <dbReference type="ARBA" id="ARBA00022490"/>
    </source>
</evidence>
<keyword evidence="2 11" id="KW-0690">Ribosome biogenesis</keyword>
<keyword evidence="10 11" id="KW-0694">RNA-binding</keyword>
<evidence type="ECO:0000256" key="8">
    <source>
        <dbReference type="ARBA" id="ARBA00022801"/>
    </source>
</evidence>
<evidence type="ECO:0000256" key="3">
    <source>
        <dbReference type="ARBA" id="ARBA00022552"/>
    </source>
</evidence>
<keyword evidence="8 11" id="KW-0378">Hydrolase</keyword>
<comment type="subcellular location">
    <subcellularLocation>
        <location evidence="11">Cytoplasm</location>
    </subcellularLocation>
</comment>
<comment type="caution">
    <text evidence="14">The sequence shown here is derived from an EMBL/GenBank/DDBJ whole genome shotgun (WGS) entry which is preliminary data.</text>
</comment>
<dbReference type="NCBIfam" id="TIGR00334">
    <property type="entry name" value="5S_RNA_mat_M5"/>
    <property type="match status" value="1"/>
</dbReference>
<dbReference type="CDD" id="cd01027">
    <property type="entry name" value="TOPRIM_RNase_M5_like"/>
    <property type="match status" value="1"/>
</dbReference>
<proteinExistence type="inferred from homology"/>
<reference evidence="14 15" key="1">
    <citation type="submission" date="2023-07" db="EMBL/GenBank/DDBJ databases">
        <title>Genomic Encyclopedia of Type Strains, Phase IV (KMG-IV): sequencing the most valuable type-strain genomes for metagenomic binning, comparative biology and taxonomic classification.</title>
        <authorList>
            <person name="Goeker M."/>
        </authorList>
    </citation>
    <scope>NUCLEOTIDE SEQUENCE [LARGE SCALE GENOMIC DNA]</scope>
    <source>
        <strain evidence="14 15">DSM 9768</strain>
    </source>
</reference>
<dbReference type="SUPFAM" id="SSF110455">
    <property type="entry name" value="Toprim domain"/>
    <property type="match status" value="1"/>
</dbReference>
<evidence type="ECO:0000256" key="5">
    <source>
        <dbReference type="ARBA" id="ARBA00022723"/>
    </source>
</evidence>
<evidence type="ECO:0000259" key="13">
    <source>
        <dbReference type="PROSITE" id="PS50880"/>
    </source>
</evidence>
<evidence type="ECO:0000256" key="9">
    <source>
        <dbReference type="ARBA" id="ARBA00022842"/>
    </source>
</evidence>
<comment type="function">
    <text evidence="11">Required for correct processing of both the 5' and 3' ends of 5S rRNA precursor. Cleaves both sides of a double-stranded region yielding mature 5S rRNA in one step.</text>
</comment>
<dbReference type="InterPro" id="IPR006171">
    <property type="entry name" value="TOPRIM_dom"/>
</dbReference>
<keyword evidence="1 11" id="KW-0963">Cytoplasm</keyword>
<dbReference type="SMART" id="SM00493">
    <property type="entry name" value="TOPRIM"/>
    <property type="match status" value="1"/>
</dbReference>
<keyword evidence="9" id="KW-0460">Magnesium</keyword>
<dbReference type="Pfam" id="PF01751">
    <property type="entry name" value="Toprim"/>
    <property type="match status" value="1"/>
</dbReference>
<protein>
    <recommendedName>
        <fullName evidence="11 12">Ribonuclease M5</fullName>
        <ecNumber evidence="11 12">3.1.26.8</ecNumber>
    </recommendedName>
    <alternativeName>
        <fullName evidence="11">RNase M5</fullName>
    </alternativeName>
    <alternativeName>
        <fullName evidence="11">Ribosomal RNA terminal maturase M5</fullName>
    </alternativeName>
</protein>
<dbReference type="InterPro" id="IPR004466">
    <property type="entry name" value="RNase_M5"/>
</dbReference>
<dbReference type="InterPro" id="IPR034141">
    <property type="entry name" value="TOPRIM_RNase_M5-like"/>
</dbReference>
<evidence type="ECO:0000313" key="15">
    <source>
        <dbReference type="Proteomes" id="UP001230005"/>
    </source>
</evidence>
<dbReference type="EMBL" id="JAUSUG010000052">
    <property type="protein sequence ID" value="MDQ0258110.1"/>
    <property type="molecule type" value="Genomic_DNA"/>
</dbReference>
<comment type="catalytic activity">
    <reaction evidence="11">
        <text>Endonucleolytic cleavage of RNA, removing 21 and 42 nucleotides, respectively, from the 5'- and 3'-termini of a 5S-rRNA precursor.</text>
        <dbReference type="EC" id="3.1.26.8"/>
    </reaction>
</comment>
<dbReference type="Proteomes" id="UP001230005">
    <property type="component" value="Unassembled WGS sequence"/>
</dbReference>
<feature type="domain" description="Toprim" evidence="13">
    <location>
        <begin position="6"/>
        <end position="89"/>
    </location>
</feature>
<keyword evidence="6 11" id="KW-0699">rRNA-binding</keyword>